<keyword evidence="5" id="KW-1185">Reference proteome</keyword>
<dbReference type="InterPro" id="IPR014012">
    <property type="entry name" value="HSA_dom"/>
</dbReference>
<feature type="compositionally biased region" description="Polar residues" evidence="2">
    <location>
        <begin position="182"/>
        <end position="191"/>
    </location>
</feature>
<feature type="region of interest" description="Disordered" evidence="2">
    <location>
        <begin position="1066"/>
        <end position="1097"/>
    </location>
</feature>
<dbReference type="Proteomes" id="UP001279734">
    <property type="component" value="Unassembled WGS sequence"/>
</dbReference>
<dbReference type="PROSITE" id="PS50090">
    <property type="entry name" value="MYB_LIKE"/>
    <property type="match status" value="1"/>
</dbReference>
<feature type="compositionally biased region" description="Basic and acidic residues" evidence="2">
    <location>
        <begin position="380"/>
        <end position="389"/>
    </location>
</feature>
<dbReference type="CDD" id="cd00167">
    <property type="entry name" value="SANT"/>
    <property type="match status" value="1"/>
</dbReference>
<feature type="region of interest" description="Disordered" evidence="2">
    <location>
        <begin position="1794"/>
        <end position="1886"/>
    </location>
</feature>
<dbReference type="GO" id="GO:0035267">
    <property type="term" value="C:NuA4 histone acetyltransferase complex"/>
    <property type="evidence" value="ECO:0007669"/>
    <property type="project" value="InterPro"/>
</dbReference>
<comment type="caution">
    <text evidence="4">The sequence shown here is derived from an EMBL/GenBank/DDBJ whole genome shotgun (WGS) entry which is preliminary data.</text>
</comment>
<feature type="region of interest" description="Disordered" evidence="2">
    <location>
        <begin position="789"/>
        <end position="947"/>
    </location>
</feature>
<feature type="compositionally biased region" description="Low complexity" evidence="2">
    <location>
        <begin position="1857"/>
        <end position="1869"/>
    </location>
</feature>
<dbReference type="SMART" id="SM00573">
    <property type="entry name" value="HSA"/>
    <property type="match status" value="1"/>
</dbReference>
<feature type="compositionally biased region" description="Basic residues" evidence="2">
    <location>
        <begin position="1567"/>
        <end position="1582"/>
    </location>
</feature>
<feature type="compositionally biased region" description="Polar residues" evidence="2">
    <location>
        <begin position="1442"/>
        <end position="1451"/>
    </location>
</feature>
<keyword evidence="1" id="KW-0156">Chromatin regulator</keyword>
<feature type="compositionally biased region" description="Polar residues" evidence="2">
    <location>
        <begin position="790"/>
        <end position="812"/>
    </location>
</feature>
<dbReference type="InterPro" id="IPR044798">
    <property type="entry name" value="EAF1A/B"/>
</dbReference>
<feature type="region of interest" description="Disordered" evidence="2">
    <location>
        <begin position="331"/>
        <end position="353"/>
    </location>
</feature>
<feature type="compositionally biased region" description="Basic residues" evidence="2">
    <location>
        <begin position="164"/>
        <end position="178"/>
    </location>
</feature>
<dbReference type="Pfam" id="PF13921">
    <property type="entry name" value="Myb_DNA-bind_6"/>
    <property type="match status" value="1"/>
</dbReference>
<feature type="region of interest" description="Disordered" evidence="2">
    <location>
        <begin position="1504"/>
        <end position="1591"/>
    </location>
</feature>
<gene>
    <name evidence="4" type="ORF">Nepgr_032777</name>
</gene>
<feature type="compositionally biased region" description="Low complexity" evidence="2">
    <location>
        <begin position="1413"/>
        <end position="1429"/>
    </location>
</feature>
<dbReference type="PANTHER" id="PTHR46774:SF3">
    <property type="entry name" value="CHROMATIN MODIFICATION-RELATED PROTEIN EAF1 A-RELATED"/>
    <property type="match status" value="1"/>
</dbReference>
<feature type="region of interest" description="Disordered" evidence="2">
    <location>
        <begin position="1720"/>
        <end position="1740"/>
    </location>
</feature>
<sequence>MGGVVDSGVGIGTKSSPRCAAIEKAQAELRLEYDVREERRRELEFLEKGGNSLDFKFGHTASVSVQSTSFTDQHHDQFVTSEAKGSFALTASPRGDSVESSGRLGVTVACEPNSADNFDGENELFERERKSIYPSGSNITPSEHTSQLAGNQIAKGLEDSPIFHLKKGQAYRRRNRSRTNRDGAQSSSTDIASRGGHVSSSSGRLGVVSKTVYSDNRVDMQLDGVHAITSATDPANAGMLEAGVARPPCVATEKTGNCGGRGQLNESSKLKADGKCISTEVVTSNVAFTTKGLDSESFCTQTSSSVVGNANVDSDLCTNLKNVDCNGAPKGQKQAIEEIPNNKDDNILNGNKITNPMESDFCTDDNHNSVVQIHQSNSFTDKDEKEISRSRLSGQNDAKCPSKVEESQSHNCTESKSHNKDNAADDPTTKLESCYRKLQASRDGCVHELVDTDISVPGPALELQACSENYRRVVDKAHEDRILEEARTIEAKRKRIAEKRKRIAELSVRSLPTEYLKKSHWDFVLEEMAWLANDFAQERLWKMTATAQICHQAAFASCLNLEGQSKYAKLKTVSQTLVKAVMEFWRSAEQLLEGVNTNSGVKNCNYDAVASRTDEIARCRIGGPDKGLKYHEKSSVLPVQGYAVRFLQYNSSASSVVKAEVSETLDRAADVEITELPWQDQFTEVNLFYSVPPGAMETYRKSVESYLVKCEKMDYNMQLNADTSMFDAATEFGFQENEYEEEEEGESLYYLPGAFEGSRSLKVVQNKRKNMKSYIARSDEFGGNFAYGQSVENRSGTPQSGVIGRRSTNSLNVGPIPTKRMRTASRQRVAGPFSIGAAGGVPAPSRTDASSGDTNSFQDDQSTLHGGSIIPNGSEVESGMDFDKHLKFNPTELPSKAKKKKKAKQQSVAYDRRWQVDSRQDEQRDHLEKRLDSHPYESNGSSGLFGQHAKHPKIMKQSLDSSFENTTPMSGSIASPMASQMCNMSNPNKFTKLFGGRDRDRKSKAPKVPIGQIGSGSPWSLFEDQALVVLVHDMGPNWELVSDAINSTLQFKCIFRKSNECKERHKNLMDRTSGDGADSAEDSGSSQPYPSTLPGIPKGSARQLFQRLQGPMEEDTIKSHFEKIILIGQQLHYRKKQDLKQIAPVHGSHVAALSEVIPNNLNGGVLTPLDLCDANASSPDVFSLGCQGLHSGGLASSNQVVPQILPSPGAISSLRGSPGINSGSNLASGSAQLNGPVRDGKFGVPGSTTVPIDEQQRIQQYNHLLSNRSIQQSNMSVPGSFSGTDRNVRMLSSGNGMSMPGMNRSMPMSKPGFQGIASSAMMNLGTMVTSNMVRMPGTINMQTGAGLAQGNSMLRPRDALHLVRPGQSAEHQKQMMLPDMQMQVTQANSQGVHIFGGLSSGFPSQSVPPPVHTFPVHHQQQQHQVPQQHSNVLSSPHHPHLQGSTHPATAEQQAYALRLARERQLQQRMLQQRQQQQQQNQQFPASSVLMSNAQTQFQFPISPSLQNSSQIQSQAASQPVSLPSLSPSSPMTPTSSQQHHKNQLPPHALGRNPRSGASGVTNQTGKQRQRQPHQQSGRHHPQQRQQSQSLQQAKILKGIGRGNMLMHQNIPLDPSHLNGLSSNPVNQAMEKGEQPINMIQGQGLYSGSNMNSVQQSKALAQAQPSGQLQTQQEQCCSSAPASSKQVQQMPSHPEISNQCQVQAQPPLKLVSKTQSAIQRSIQQSRQVSSDRLAKSQAEQTQVKQQFANNTSTISNTSGIPPVCIGPTSPISLSSSASTAPWKVPEISCDFSMPNSSTQMGSLGSPPIPISSGNEPLLSGSQVLGHRQLSGNLSPHAHPVGSQRQQQQLPPLQPVLPPKQIQQQQQQLEQSTHRPLPSQQQPQQQIQAGQSIVPYRIRSACPQNIGVQMQLTDFMKEVPGKLNEVAIAFVMT</sequence>
<dbReference type="Gene3D" id="1.10.10.60">
    <property type="entry name" value="Homeodomain-like"/>
    <property type="match status" value="1"/>
</dbReference>
<dbReference type="EMBL" id="BSYO01000039">
    <property type="protein sequence ID" value="GMH30934.1"/>
    <property type="molecule type" value="Genomic_DNA"/>
</dbReference>
<evidence type="ECO:0000313" key="4">
    <source>
        <dbReference type="EMBL" id="GMH30934.1"/>
    </source>
</evidence>
<dbReference type="InterPro" id="IPR001005">
    <property type="entry name" value="SANT/Myb"/>
</dbReference>
<feature type="region of interest" description="Disordered" evidence="2">
    <location>
        <begin position="164"/>
        <end position="203"/>
    </location>
</feature>
<evidence type="ECO:0000313" key="5">
    <source>
        <dbReference type="Proteomes" id="UP001279734"/>
    </source>
</evidence>
<feature type="compositionally biased region" description="Low complexity" evidence="2">
    <location>
        <begin position="1800"/>
        <end position="1812"/>
    </location>
</feature>
<name>A0AAD3TKQ6_NEPGR</name>
<feature type="region of interest" description="Disordered" evidence="2">
    <location>
        <begin position="1671"/>
        <end position="1697"/>
    </location>
</feature>
<proteinExistence type="predicted"/>
<dbReference type="GO" id="GO:0006325">
    <property type="term" value="P:chromatin organization"/>
    <property type="evidence" value="ECO:0007669"/>
    <property type="project" value="UniProtKB-KW"/>
</dbReference>
<dbReference type="PANTHER" id="PTHR46774">
    <property type="entry name" value="CHROMATIN MODIFICATION-RELATED PROTEIN EAF1 A-RELATED"/>
    <property type="match status" value="1"/>
</dbReference>
<evidence type="ECO:0000256" key="1">
    <source>
        <dbReference type="ARBA" id="ARBA00022853"/>
    </source>
</evidence>
<dbReference type="Pfam" id="PF07529">
    <property type="entry name" value="HSA"/>
    <property type="match status" value="1"/>
</dbReference>
<feature type="compositionally biased region" description="Basic and acidic residues" evidence="2">
    <location>
        <begin position="910"/>
        <end position="935"/>
    </location>
</feature>
<feature type="region of interest" description="Disordered" evidence="2">
    <location>
        <begin position="1404"/>
        <end position="1451"/>
    </location>
</feature>
<organism evidence="4 5">
    <name type="scientific">Nepenthes gracilis</name>
    <name type="common">Slender pitcher plant</name>
    <dbReference type="NCBI Taxonomy" id="150966"/>
    <lineage>
        <taxon>Eukaryota</taxon>
        <taxon>Viridiplantae</taxon>
        <taxon>Streptophyta</taxon>
        <taxon>Embryophyta</taxon>
        <taxon>Tracheophyta</taxon>
        <taxon>Spermatophyta</taxon>
        <taxon>Magnoliopsida</taxon>
        <taxon>eudicotyledons</taxon>
        <taxon>Gunneridae</taxon>
        <taxon>Pentapetalae</taxon>
        <taxon>Caryophyllales</taxon>
        <taxon>Nepenthaceae</taxon>
        <taxon>Nepenthes</taxon>
    </lineage>
</organism>
<feature type="domain" description="Myb-like" evidence="3">
    <location>
        <begin position="1017"/>
        <end position="1069"/>
    </location>
</feature>
<feature type="compositionally biased region" description="Low complexity" evidence="2">
    <location>
        <begin position="1504"/>
        <end position="1537"/>
    </location>
</feature>
<feature type="compositionally biased region" description="Polar residues" evidence="2">
    <location>
        <begin position="847"/>
        <end position="865"/>
    </location>
</feature>
<feature type="compositionally biased region" description="Low complexity" evidence="2">
    <location>
        <begin position="193"/>
        <end position="203"/>
    </location>
</feature>
<dbReference type="SMART" id="SM00717">
    <property type="entry name" value="SANT"/>
    <property type="match status" value="1"/>
</dbReference>
<reference evidence="4" key="1">
    <citation type="submission" date="2023-05" db="EMBL/GenBank/DDBJ databases">
        <title>Nepenthes gracilis genome sequencing.</title>
        <authorList>
            <person name="Fukushima K."/>
        </authorList>
    </citation>
    <scope>NUCLEOTIDE SEQUENCE</scope>
    <source>
        <strain evidence="4">SING2019-196</strain>
    </source>
</reference>
<protein>
    <recommendedName>
        <fullName evidence="3">Myb-like domain-containing protein</fullName>
    </recommendedName>
</protein>
<accession>A0AAD3TKQ6</accession>
<feature type="region of interest" description="Disordered" evidence="2">
    <location>
        <begin position="374"/>
        <end position="428"/>
    </location>
</feature>
<feature type="compositionally biased region" description="Low complexity" evidence="2">
    <location>
        <begin position="1720"/>
        <end position="1729"/>
    </location>
</feature>
<feature type="compositionally biased region" description="Low complexity" evidence="2">
    <location>
        <begin position="1074"/>
        <end position="1086"/>
    </location>
</feature>
<evidence type="ECO:0000259" key="3">
    <source>
        <dbReference type="PROSITE" id="PS50090"/>
    </source>
</evidence>
<evidence type="ECO:0000256" key="2">
    <source>
        <dbReference type="SAM" id="MobiDB-lite"/>
    </source>
</evidence>
<feature type="compositionally biased region" description="Basic and acidic residues" evidence="2">
    <location>
        <begin position="400"/>
        <end position="428"/>
    </location>
</feature>